<reference evidence="2 3" key="1">
    <citation type="submission" date="2024-03" db="EMBL/GenBank/DDBJ databases">
        <title>Rhodococcus navarretei sp. nov. and Pseudarthrobacter quantumdoti sp. nov., two new species with the ability to biosynthesize Quantum Dots isolated from soil samples at Union Glacier, Antarctica.</title>
        <authorList>
            <person name="Vargas M."/>
        </authorList>
    </citation>
    <scope>NUCLEOTIDE SEQUENCE [LARGE SCALE GENOMIC DNA]</scope>
    <source>
        <strain evidence="2 3">RC-2-3</strain>
    </source>
</reference>
<evidence type="ECO:0000313" key="3">
    <source>
        <dbReference type="Proteomes" id="UP001623384"/>
    </source>
</evidence>
<protein>
    <submittedName>
        <fullName evidence="2">Uncharacterized protein</fullName>
    </submittedName>
</protein>
<evidence type="ECO:0000313" key="2">
    <source>
        <dbReference type="EMBL" id="WXK91450.1"/>
    </source>
</evidence>
<name>A0ABZ2R2M7_9MICC</name>
<keyword evidence="1" id="KW-1133">Transmembrane helix</keyword>
<feature type="transmembrane region" description="Helical" evidence="1">
    <location>
        <begin position="20"/>
        <end position="39"/>
    </location>
</feature>
<evidence type="ECO:0000256" key="1">
    <source>
        <dbReference type="SAM" id="Phobius"/>
    </source>
</evidence>
<proteinExistence type="predicted"/>
<organism evidence="2 3">
    <name type="scientific">Pseudarthrobacter quantipunctorum</name>
    <dbReference type="NCBI Taxonomy" id="3128980"/>
    <lineage>
        <taxon>Bacteria</taxon>
        <taxon>Bacillati</taxon>
        <taxon>Actinomycetota</taxon>
        <taxon>Actinomycetes</taxon>
        <taxon>Micrococcales</taxon>
        <taxon>Micrococcaceae</taxon>
        <taxon>Pseudarthrobacter</taxon>
    </lineage>
</organism>
<keyword evidence="1" id="KW-0812">Transmembrane</keyword>
<sequence>MATLYIPVTVFNAAGASWDWALYYGFHITLEVLLLDFILRSAWIWPRTALSANMPTRGQADRAQQQA</sequence>
<keyword evidence="3" id="KW-1185">Reference proteome</keyword>
<dbReference type="RefSeq" id="WP_406632421.1">
    <property type="nucleotide sequence ID" value="NZ_CP148033.1"/>
</dbReference>
<accession>A0ABZ2R2M7</accession>
<gene>
    <name evidence="2" type="ORF">WHH00_10015</name>
</gene>
<dbReference type="EMBL" id="CP148033">
    <property type="protein sequence ID" value="WXK91450.1"/>
    <property type="molecule type" value="Genomic_DNA"/>
</dbReference>
<keyword evidence="1" id="KW-0472">Membrane</keyword>
<dbReference type="Proteomes" id="UP001623384">
    <property type="component" value="Chromosome"/>
</dbReference>